<evidence type="ECO:0000313" key="1">
    <source>
        <dbReference type="EMBL" id="MTF37780.1"/>
    </source>
</evidence>
<sequence>MKKNNNGNYINLSSQDFKDYHYPSPEKFNSPSLHRDLQSFSQQVSYLSALHTNGKISTSVAYFKLDHLWQSLNSVNN</sequence>
<proteinExistence type="predicted"/>
<protein>
    <submittedName>
        <fullName evidence="1">Uncharacterized protein</fullName>
    </submittedName>
</protein>
<dbReference type="EMBL" id="WMIA01000002">
    <property type="protein sequence ID" value="MTF37780.1"/>
    <property type="molecule type" value="Genomic_DNA"/>
</dbReference>
<organism evidence="1 2">
    <name type="scientific">Cyanobacterium aponinum 0216</name>
    <dbReference type="NCBI Taxonomy" id="2676140"/>
    <lineage>
        <taxon>Bacteria</taxon>
        <taxon>Bacillati</taxon>
        <taxon>Cyanobacteriota</taxon>
        <taxon>Cyanophyceae</taxon>
        <taxon>Oscillatoriophycideae</taxon>
        <taxon>Chroococcales</taxon>
        <taxon>Geminocystaceae</taxon>
        <taxon>Cyanobacterium</taxon>
    </lineage>
</organism>
<dbReference type="AlphaFoldDB" id="A0A844GPJ1"/>
<name>A0A844GPJ1_9CHRO</name>
<accession>A0A844GPJ1</accession>
<gene>
    <name evidence="1" type="ORF">GGC33_02400</name>
</gene>
<reference evidence="1 2" key="1">
    <citation type="submission" date="2019-11" db="EMBL/GenBank/DDBJ databases">
        <title>Isolation of a new High Light Tolerant Cyanobacteria.</title>
        <authorList>
            <person name="Dobson Z."/>
            <person name="Vaughn N."/>
            <person name="Vaughn M."/>
            <person name="Fromme P."/>
            <person name="Mazor Y."/>
        </authorList>
    </citation>
    <scope>NUCLEOTIDE SEQUENCE [LARGE SCALE GENOMIC DNA]</scope>
    <source>
        <strain evidence="1 2">0216</strain>
    </source>
</reference>
<comment type="caution">
    <text evidence="1">The sequence shown here is derived from an EMBL/GenBank/DDBJ whole genome shotgun (WGS) entry which is preliminary data.</text>
</comment>
<evidence type="ECO:0000313" key="2">
    <source>
        <dbReference type="Proteomes" id="UP000437131"/>
    </source>
</evidence>
<dbReference type="Pfam" id="PF23856">
    <property type="entry name" value="DUF7219"/>
    <property type="match status" value="1"/>
</dbReference>
<dbReference type="InterPro" id="IPR055643">
    <property type="entry name" value="DUF7219"/>
</dbReference>
<dbReference type="RefSeq" id="WP_015218647.1">
    <property type="nucleotide sequence ID" value="NZ_WMIA01000002.1"/>
</dbReference>
<dbReference type="Proteomes" id="UP000437131">
    <property type="component" value="Unassembled WGS sequence"/>
</dbReference>